<evidence type="ECO:0000259" key="5">
    <source>
        <dbReference type="PROSITE" id="PS50883"/>
    </source>
</evidence>
<dbReference type="InterPro" id="IPR001610">
    <property type="entry name" value="PAC"/>
</dbReference>
<dbReference type="InterPro" id="IPR052155">
    <property type="entry name" value="Biofilm_reg_signaling"/>
</dbReference>
<feature type="domain" description="PAS" evidence="3">
    <location>
        <begin position="201"/>
        <end position="243"/>
    </location>
</feature>
<dbReference type="PANTHER" id="PTHR44757">
    <property type="entry name" value="DIGUANYLATE CYCLASE DGCP"/>
    <property type="match status" value="1"/>
</dbReference>
<name>A0A941ATQ2_9GAMM</name>
<feature type="domain" description="PAC" evidence="4">
    <location>
        <begin position="273"/>
        <end position="325"/>
    </location>
</feature>
<dbReference type="InterPro" id="IPR000160">
    <property type="entry name" value="GGDEF_dom"/>
</dbReference>
<keyword evidence="2" id="KW-0472">Membrane</keyword>
<gene>
    <name evidence="7" type="ORF">J5837_07955</name>
</gene>
<dbReference type="SMART" id="SM00086">
    <property type="entry name" value="PAC"/>
    <property type="match status" value="2"/>
</dbReference>
<reference evidence="7" key="2">
    <citation type="submission" date="2021-03" db="EMBL/GenBank/DDBJ databases">
        <authorList>
            <person name="Cao W."/>
        </authorList>
    </citation>
    <scope>NUCLEOTIDE SEQUENCE</scope>
    <source>
        <strain evidence="7">110414</strain>
    </source>
</reference>
<keyword evidence="2" id="KW-0812">Transmembrane</keyword>
<dbReference type="PROSITE" id="PS50887">
    <property type="entry name" value="GGDEF"/>
    <property type="match status" value="1"/>
</dbReference>
<dbReference type="CDD" id="cd00130">
    <property type="entry name" value="PAS"/>
    <property type="match status" value="2"/>
</dbReference>
<dbReference type="InterPro" id="IPR035965">
    <property type="entry name" value="PAS-like_dom_sf"/>
</dbReference>
<protein>
    <submittedName>
        <fullName evidence="7">EAL domain-containing protein</fullName>
    </submittedName>
</protein>
<feature type="domain" description="GGDEF" evidence="6">
    <location>
        <begin position="357"/>
        <end position="490"/>
    </location>
</feature>
<evidence type="ECO:0000313" key="7">
    <source>
        <dbReference type="EMBL" id="MBP3984361.1"/>
    </source>
</evidence>
<dbReference type="CDD" id="cd01949">
    <property type="entry name" value="GGDEF"/>
    <property type="match status" value="1"/>
</dbReference>
<dbReference type="EMBL" id="JAGKTC010000002">
    <property type="protein sequence ID" value="MBP3984361.1"/>
    <property type="molecule type" value="Genomic_DNA"/>
</dbReference>
<feature type="domain" description="PAC" evidence="4">
    <location>
        <begin position="150"/>
        <end position="204"/>
    </location>
</feature>
<dbReference type="InterPro" id="IPR043128">
    <property type="entry name" value="Rev_trsase/Diguanyl_cyclase"/>
</dbReference>
<comment type="cofactor">
    <cofactor evidence="1">
        <name>Mg(2+)</name>
        <dbReference type="ChEBI" id="CHEBI:18420"/>
    </cofactor>
</comment>
<dbReference type="AlphaFoldDB" id="A0A941ATQ2"/>
<evidence type="ECO:0000256" key="1">
    <source>
        <dbReference type="ARBA" id="ARBA00001946"/>
    </source>
</evidence>
<dbReference type="SUPFAM" id="SSF55785">
    <property type="entry name" value="PYP-like sensor domain (PAS domain)"/>
    <property type="match status" value="2"/>
</dbReference>
<dbReference type="GO" id="GO:0003824">
    <property type="term" value="F:catalytic activity"/>
    <property type="evidence" value="ECO:0007669"/>
    <property type="project" value="UniProtKB-ARBA"/>
</dbReference>
<dbReference type="Pfam" id="PF00563">
    <property type="entry name" value="EAL"/>
    <property type="match status" value="1"/>
</dbReference>
<dbReference type="InterPro" id="IPR001633">
    <property type="entry name" value="EAL_dom"/>
</dbReference>
<keyword evidence="2" id="KW-1133">Transmembrane helix</keyword>
<evidence type="ECO:0000259" key="4">
    <source>
        <dbReference type="PROSITE" id="PS50113"/>
    </source>
</evidence>
<comment type="caution">
    <text evidence="7">The sequence shown here is derived from an EMBL/GenBank/DDBJ whole genome shotgun (WGS) entry which is preliminary data.</text>
</comment>
<dbReference type="SUPFAM" id="SSF55073">
    <property type="entry name" value="Nucleotide cyclase"/>
    <property type="match status" value="1"/>
</dbReference>
<dbReference type="Proteomes" id="UP000673447">
    <property type="component" value="Unassembled WGS sequence"/>
</dbReference>
<dbReference type="InterPro" id="IPR035919">
    <property type="entry name" value="EAL_sf"/>
</dbReference>
<dbReference type="PROSITE" id="PS50883">
    <property type="entry name" value="EAL"/>
    <property type="match status" value="1"/>
</dbReference>
<dbReference type="Pfam" id="PF08447">
    <property type="entry name" value="PAS_3"/>
    <property type="match status" value="1"/>
</dbReference>
<dbReference type="Gene3D" id="3.20.20.450">
    <property type="entry name" value="EAL domain"/>
    <property type="match status" value="1"/>
</dbReference>
<dbReference type="NCBIfam" id="TIGR00229">
    <property type="entry name" value="sensory_box"/>
    <property type="match status" value="2"/>
</dbReference>
<sequence length="762" mass="85955">MSSVTLFPDAALPASPDPFAVAFAPLHLGPGEWQVVALVLAVLTLVCLIGLVGWHYWRARRSSTAVARTKLLWERDEHLKLALWASGEQFWDYDLAHRIMYRLRAHESTTDRNDVTVVSRHGQLPRIHEHDLPLVMERLRQHLQGNTPLFMSEHRMDLHERGEWVWIRARGRVVERDADGRPTRLAGTARDITAYRNAEFERRIASEVLHSMNEAVAVLDQDFRFVGFNPAFSGITGYSNEAIDQPLSLLDSAREQPLQPGQLQADLPDDGRWSGEMWMRRKDGEEILFRVATTPVHDDSGRYRLHVLVLNDITEQKRAEGELRHLANYDALTGLPNRTLLFERLDAAIHRARLTDKPLAVLFIDLDRFKDINDSLGHDTGDRILREAAQRVQDAVGPQHTVARLSGDEFTVVLEDTGAEEAEAMAWRIIVAFSPPLGYGDRQEVLLTPSIGISLYPLHARLSADLIKHADTAMYQAKAAGRRTFEVYSRSMNEKTRQRVALANSLRRVLERNELSMAYQPRLSLLRQRVTGVEALLRWNSPEFGVVSPAQFIPLAEETGLILDIGAWALREACLTLQHWRHLGRQDLSMAVNVSALQLMRGSLPEMVARCLHETFLPAELLELELTESVVMANPEKNADTLRACRDLGVGLAIDDFGTGYSSLAYLKRLPITTLKIDREFVGDLGRDADDEAITGTIIAMGHSLALKVVAEGVETVGQLQFLREHGCDEVQGYWVAPPLPRDECFDFIRDYRYGPQMKIVS</sequence>
<dbReference type="SMART" id="SM00052">
    <property type="entry name" value="EAL"/>
    <property type="match status" value="1"/>
</dbReference>
<dbReference type="Gene3D" id="3.30.450.20">
    <property type="entry name" value="PAS domain"/>
    <property type="match status" value="2"/>
</dbReference>
<evidence type="ECO:0000256" key="2">
    <source>
        <dbReference type="SAM" id="Phobius"/>
    </source>
</evidence>
<dbReference type="Pfam" id="PF00990">
    <property type="entry name" value="GGDEF"/>
    <property type="match status" value="1"/>
</dbReference>
<organism evidence="7 8">
    <name type="scientific">Pseudoxanthomonas helianthi</name>
    <dbReference type="NCBI Taxonomy" id="1453541"/>
    <lineage>
        <taxon>Bacteria</taxon>
        <taxon>Pseudomonadati</taxon>
        <taxon>Pseudomonadota</taxon>
        <taxon>Gammaproteobacteria</taxon>
        <taxon>Lysobacterales</taxon>
        <taxon>Lysobacteraceae</taxon>
        <taxon>Pseudoxanthomonas</taxon>
    </lineage>
</organism>
<evidence type="ECO:0000313" key="8">
    <source>
        <dbReference type="Proteomes" id="UP000673447"/>
    </source>
</evidence>
<feature type="domain" description="EAL" evidence="5">
    <location>
        <begin position="499"/>
        <end position="753"/>
    </location>
</feature>
<dbReference type="Gene3D" id="3.30.70.270">
    <property type="match status" value="1"/>
</dbReference>
<evidence type="ECO:0000259" key="6">
    <source>
        <dbReference type="PROSITE" id="PS50887"/>
    </source>
</evidence>
<dbReference type="SMART" id="SM00267">
    <property type="entry name" value="GGDEF"/>
    <property type="match status" value="1"/>
</dbReference>
<dbReference type="PROSITE" id="PS50112">
    <property type="entry name" value="PAS"/>
    <property type="match status" value="1"/>
</dbReference>
<evidence type="ECO:0000259" key="3">
    <source>
        <dbReference type="PROSITE" id="PS50112"/>
    </source>
</evidence>
<dbReference type="InterPro" id="IPR013655">
    <property type="entry name" value="PAS_fold_3"/>
</dbReference>
<dbReference type="InterPro" id="IPR029787">
    <property type="entry name" value="Nucleotide_cyclase"/>
</dbReference>
<dbReference type="RefSeq" id="WP_210536247.1">
    <property type="nucleotide sequence ID" value="NZ_JAGKTC010000002.1"/>
</dbReference>
<dbReference type="Pfam" id="PF13426">
    <property type="entry name" value="PAS_9"/>
    <property type="match status" value="1"/>
</dbReference>
<keyword evidence="8" id="KW-1185">Reference proteome</keyword>
<dbReference type="SMART" id="SM00091">
    <property type="entry name" value="PAS"/>
    <property type="match status" value="1"/>
</dbReference>
<dbReference type="PANTHER" id="PTHR44757:SF2">
    <property type="entry name" value="BIOFILM ARCHITECTURE MAINTENANCE PROTEIN MBAA"/>
    <property type="match status" value="1"/>
</dbReference>
<dbReference type="InterPro" id="IPR000014">
    <property type="entry name" value="PAS"/>
</dbReference>
<dbReference type="SUPFAM" id="SSF141868">
    <property type="entry name" value="EAL domain-like"/>
    <property type="match status" value="1"/>
</dbReference>
<dbReference type="CDD" id="cd01948">
    <property type="entry name" value="EAL"/>
    <property type="match status" value="1"/>
</dbReference>
<dbReference type="NCBIfam" id="TIGR00254">
    <property type="entry name" value="GGDEF"/>
    <property type="match status" value="1"/>
</dbReference>
<feature type="transmembrane region" description="Helical" evidence="2">
    <location>
        <begin position="33"/>
        <end position="54"/>
    </location>
</feature>
<accession>A0A941ATQ2</accession>
<dbReference type="PROSITE" id="PS50113">
    <property type="entry name" value="PAC"/>
    <property type="match status" value="2"/>
</dbReference>
<proteinExistence type="predicted"/>
<dbReference type="InterPro" id="IPR000700">
    <property type="entry name" value="PAS-assoc_C"/>
</dbReference>
<reference evidence="7" key="1">
    <citation type="journal article" date="2016" name="Int. J. Syst. Evol. Microbiol.">
        <title>Pseudoxanthomonas helianthi sp. nov., isolated from roots of Jerusalem artichoke (Helianthus tuberosus).</title>
        <authorList>
            <person name="Kittiwongwattana C."/>
            <person name="Thawai C."/>
        </authorList>
    </citation>
    <scope>NUCLEOTIDE SEQUENCE</scope>
    <source>
        <strain evidence="7">110414</strain>
    </source>
</reference>
<dbReference type="FunFam" id="3.30.70.270:FF:000001">
    <property type="entry name" value="Diguanylate cyclase domain protein"/>
    <property type="match status" value="1"/>
</dbReference>